<dbReference type="AlphaFoldDB" id="A0A4D6L6C6"/>
<proteinExistence type="predicted"/>
<sequence length="165" mass="17682">MDLNMKALLSPHDAELRKDDNFGDTTLCLNDIGFGETNKATYRSSESNTGMKFSDASDDGCRLVLGLGPTPMAYDDGYNNLGFSAKKKSANLFPQHVPSECDSVLQLGLSGVTNEASSVLDCSGSTETDVNVSCFSSQTSADNYFSRIPVVDEGSTCLLYTSRCV</sequence>
<evidence type="ECO:0000313" key="1">
    <source>
        <dbReference type="EMBL" id="QCD84077.1"/>
    </source>
</evidence>
<keyword evidence="2" id="KW-1185">Reference proteome</keyword>
<name>A0A4D6L6C6_VIGUN</name>
<gene>
    <name evidence="1" type="ORF">DEO72_LG2g4427</name>
</gene>
<protein>
    <submittedName>
        <fullName evidence="1">Uncharacterized protein</fullName>
    </submittedName>
</protein>
<reference evidence="1 2" key="1">
    <citation type="submission" date="2019-04" db="EMBL/GenBank/DDBJ databases">
        <title>An improved genome assembly and genetic linkage map for asparagus bean, Vigna unguiculata ssp. sesquipedialis.</title>
        <authorList>
            <person name="Xia Q."/>
            <person name="Zhang R."/>
            <person name="Dong Y."/>
        </authorList>
    </citation>
    <scope>NUCLEOTIDE SEQUENCE [LARGE SCALE GENOMIC DNA]</scope>
    <source>
        <tissue evidence="1">Leaf</tissue>
    </source>
</reference>
<evidence type="ECO:0000313" key="2">
    <source>
        <dbReference type="Proteomes" id="UP000501690"/>
    </source>
</evidence>
<dbReference type="EMBL" id="CP039346">
    <property type="protein sequence ID" value="QCD84077.1"/>
    <property type="molecule type" value="Genomic_DNA"/>
</dbReference>
<organism evidence="1 2">
    <name type="scientific">Vigna unguiculata</name>
    <name type="common">Cowpea</name>
    <dbReference type="NCBI Taxonomy" id="3917"/>
    <lineage>
        <taxon>Eukaryota</taxon>
        <taxon>Viridiplantae</taxon>
        <taxon>Streptophyta</taxon>
        <taxon>Embryophyta</taxon>
        <taxon>Tracheophyta</taxon>
        <taxon>Spermatophyta</taxon>
        <taxon>Magnoliopsida</taxon>
        <taxon>eudicotyledons</taxon>
        <taxon>Gunneridae</taxon>
        <taxon>Pentapetalae</taxon>
        <taxon>rosids</taxon>
        <taxon>fabids</taxon>
        <taxon>Fabales</taxon>
        <taxon>Fabaceae</taxon>
        <taxon>Papilionoideae</taxon>
        <taxon>50 kb inversion clade</taxon>
        <taxon>NPAAA clade</taxon>
        <taxon>indigoferoid/millettioid clade</taxon>
        <taxon>Phaseoleae</taxon>
        <taxon>Vigna</taxon>
    </lineage>
</organism>
<accession>A0A4D6L6C6</accession>
<dbReference type="Proteomes" id="UP000501690">
    <property type="component" value="Linkage Group LG2"/>
</dbReference>